<accession>A0A848B883</accession>
<dbReference type="RefSeq" id="WP_164175180.1">
    <property type="nucleotide sequence ID" value="NZ_JABAFA010000032.1"/>
</dbReference>
<gene>
    <name evidence="2" type="ORF">HF878_08210</name>
</gene>
<keyword evidence="3" id="KW-1185">Reference proteome</keyword>
<keyword evidence="1" id="KW-0175">Coiled coil</keyword>
<sequence length="157" mass="17426">MMEMDGQRQAHGEMADGCGCGHAHAPHTAEEWHRLARQRRTLEEMKAGAQRLQALHDKIDAALAQVTRENIGQLLTQKKTLRELKSEAAALFSRGLEHPMLRVMEQAEQEYIGRIEQILHEAQLLKRAGRGSVTPEVLRNLAQGVAAAQRGDAQPPA</sequence>
<dbReference type="Proteomes" id="UP000543804">
    <property type="component" value="Unassembled WGS sequence"/>
</dbReference>
<protein>
    <submittedName>
        <fullName evidence="2">Lytic transglycosylase domain-containing protein</fullName>
    </submittedName>
</protein>
<feature type="coiled-coil region" evidence="1">
    <location>
        <begin position="35"/>
        <end position="69"/>
    </location>
</feature>
<evidence type="ECO:0000256" key="1">
    <source>
        <dbReference type="SAM" id="Coils"/>
    </source>
</evidence>
<dbReference type="EMBL" id="JABAFA010000032">
    <property type="protein sequence ID" value="NMD99448.1"/>
    <property type="molecule type" value="Genomic_DNA"/>
</dbReference>
<organism evidence="2 3">
    <name type="scientific">Selenomonas bovis</name>
    <dbReference type="NCBI Taxonomy" id="416586"/>
    <lineage>
        <taxon>Bacteria</taxon>
        <taxon>Bacillati</taxon>
        <taxon>Bacillota</taxon>
        <taxon>Negativicutes</taxon>
        <taxon>Selenomonadales</taxon>
        <taxon>Selenomonadaceae</taxon>
        <taxon>Selenomonas</taxon>
    </lineage>
</organism>
<evidence type="ECO:0000313" key="2">
    <source>
        <dbReference type="EMBL" id="NMD99448.1"/>
    </source>
</evidence>
<name>A0A848B883_9FIRM</name>
<proteinExistence type="predicted"/>
<evidence type="ECO:0000313" key="3">
    <source>
        <dbReference type="Proteomes" id="UP000543804"/>
    </source>
</evidence>
<dbReference type="AlphaFoldDB" id="A0A848B883"/>
<reference evidence="2 3" key="1">
    <citation type="submission" date="2020-04" db="EMBL/GenBank/DDBJ databases">
        <authorList>
            <person name="Hitch T.C.A."/>
            <person name="Wylensek D."/>
            <person name="Clavel T."/>
        </authorList>
    </citation>
    <scope>NUCLEOTIDE SEQUENCE [LARGE SCALE GENOMIC DNA]</scope>
    <source>
        <strain evidence="2 3">PG-130-P53-12</strain>
    </source>
</reference>
<comment type="caution">
    <text evidence="2">The sequence shown here is derived from an EMBL/GenBank/DDBJ whole genome shotgun (WGS) entry which is preliminary data.</text>
</comment>